<name>A0AAD7NPV4_9AGAR</name>
<keyword evidence="2" id="KW-1185">Reference proteome</keyword>
<dbReference type="Proteomes" id="UP001215598">
    <property type="component" value="Unassembled WGS sequence"/>
</dbReference>
<evidence type="ECO:0000313" key="2">
    <source>
        <dbReference type="Proteomes" id="UP001215598"/>
    </source>
</evidence>
<gene>
    <name evidence="1" type="ORF">B0H16DRAFT_1280207</name>
</gene>
<comment type="caution">
    <text evidence="1">The sequence shown here is derived from an EMBL/GenBank/DDBJ whole genome shotgun (WGS) entry which is preliminary data.</text>
</comment>
<feature type="non-terminal residue" evidence="1">
    <location>
        <position position="158"/>
    </location>
</feature>
<reference evidence="1" key="1">
    <citation type="submission" date="2023-03" db="EMBL/GenBank/DDBJ databases">
        <title>Massive genome expansion in bonnet fungi (Mycena s.s.) driven by repeated elements and novel gene families across ecological guilds.</title>
        <authorList>
            <consortium name="Lawrence Berkeley National Laboratory"/>
            <person name="Harder C.B."/>
            <person name="Miyauchi S."/>
            <person name="Viragh M."/>
            <person name="Kuo A."/>
            <person name="Thoen E."/>
            <person name="Andreopoulos B."/>
            <person name="Lu D."/>
            <person name="Skrede I."/>
            <person name="Drula E."/>
            <person name="Henrissat B."/>
            <person name="Morin E."/>
            <person name="Kohler A."/>
            <person name="Barry K."/>
            <person name="LaButti K."/>
            <person name="Morin E."/>
            <person name="Salamov A."/>
            <person name="Lipzen A."/>
            <person name="Mereny Z."/>
            <person name="Hegedus B."/>
            <person name="Baldrian P."/>
            <person name="Stursova M."/>
            <person name="Weitz H."/>
            <person name="Taylor A."/>
            <person name="Grigoriev I.V."/>
            <person name="Nagy L.G."/>
            <person name="Martin F."/>
            <person name="Kauserud H."/>
        </authorList>
    </citation>
    <scope>NUCLEOTIDE SEQUENCE</scope>
    <source>
        <strain evidence="1">CBHHK182m</strain>
    </source>
</reference>
<accession>A0AAD7NPV4</accession>
<evidence type="ECO:0000313" key="1">
    <source>
        <dbReference type="EMBL" id="KAJ7770679.1"/>
    </source>
</evidence>
<feature type="non-terminal residue" evidence="1">
    <location>
        <position position="1"/>
    </location>
</feature>
<proteinExistence type="predicted"/>
<dbReference type="EMBL" id="JARKIB010000016">
    <property type="protein sequence ID" value="KAJ7770679.1"/>
    <property type="molecule type" value="Genomic_DNA"/>
</dbReference>
<dbReference type="AlphaFoldDB" id="A0AAD7NPV4"/>
<organism evidence="1 2">
    <name type="scientific">Mycena metata</name>
    <dbReference type="NCBI Taxonomy" id="1033252"/>
    <lineage>
        <taxon>Eukaryota</taxon>
        <taxon>Fungi</taxon>
        <taxon>Dikarya</taxon>
        <taxon>Basidiomycota</taxon>
        <taxon>Agaricomycotina</taxon>
        <taxon>Agaricomycetes</taxon>
        <taxon>Agaricomycetidae</taxon>
        <taxon>Agaricales</taxon>
        <taxon>Marasmiineae</taxon>
        <taxon>Mycenaceae</taxon>
        <taxon>Mycena</taxon>
    </lineage>
</organism>
<sequence>VPKWATDAHAMLLAGSGGDLWVKAIDLWWKYEKAASFVGPAKGKGTALRPKEVSGWIARARTGGPVPAIVDVFSFAAKWWSWWVEINPKWRARTAGAATRLEKEGEGDWASVASTGPNGMLNMLVCLRWWRDALGGDEGAMGGWKEALEDVVWALERI</sequence>
<protein>
    <submittedName>
        <fullName evidence="1">Uncharacterized protein</fullName>
    </submittedName>
</protein>